<evidence type="ECO:0000313" key="1">
    <source>
        <dbReference type="EMBL" id="KAJ7191402.1"/>
    </source>
</evidence>
<dbReference type="Proteomes" id="UP001219525">
    <property type="component" value="Unassembled WGS sequence"/>
</dbReference>
<keyword evidence="2" id="KW-1185">Reference proteome</keyword>
<dbReference type="AlphaFoldDB" id="A0AAD6USW4"/>
<dbReference type="EMBL" id="JARJCW010000133">
    <property type="protein sequence ID" value="KAJ7191402.1"/>
    <property type="molecule type" value="Genomic_DNA"/>
</dbReference>
<reference evidence="1" key="1">
    <citation type="submission" date="2023-03" db="EMBL/GenBank/DDBJ databases">
        <title>Massive genome expansion in bonnet fungi (Mycena s.s.) driven by repeated elements and novel gene families across ecological guilds.</title>
        <authorList>
            <consortium name="Lawrence Berkeley National Laboratory"/>
            <person name="Harder C.B."/>
            <person name="Miyauchi S."/>
            <person name="Viragh M."/>
            <person name="Kuo A."/>
            <person name="Thoen E."/>
            <person name="Andreopoulos B."/>
            <person name="Lu D."/>
            <person name="Skrede I."/>
            <person name="Drula E."/>
            <person name="Henrissat B."/>
            <person name="Morin E."/>
            <person name="Kohler A."/>
            <person name="Barry K."/>
            <person name="LaButti K."/>
            <person name="Morin E."/>
            <person name="Salamov A."/>
            <person name="Lipzen A."/>
            <person name="Mereny Z."/>
            <person name="Hegedus B."/>
            <person name="Baldrian P."/>
            <person name="Stursova M."/>
            <person name="Weitz H."/>
            <person name="Taylor A."/>
            <person name="Grigoriev I.V."/>
            <person name="Nagy L.G."/>
            <person name="Martin F."/>
            <person name="Kauserud H."/>
        </authorList>
    </citation>
    <scope>NUCLEOTIDE SEQUENCE</scope>
    <source>
        <strain evidence="1">9144</strain>
    </source>
</reference>
<proteinExistence type="predicted"/>
<sequence>MFAYLRRRQVRRQLWWGRPRLSQCVPSPFSFLCSDDKTTQGSPIPATNATNQSICRQCGLPGCYKEGKCVEKWVPLGPGAVCEMPAAGAAR</sequence>
<comment type="caution">
    <text evidence="1">The sequence shown here is derived from an EMBL/GenBank/DDBJ whole genome shotgun (WGS) entry which is preliminary data.</text>
</comment>
<evidence type="ECO:0000313" key="2">
    <source>
        <dbReference type="Proteomes" id="UP001219525"/>
    </source>
</evidence>
<gene>
    <name evidence="1" type="ORF">GGX14DRAFT_481481</name>
</gene>
<organism evidence="1 2">
    <name type="scientific">Mycena pura</name>
    <dbReference type="NCBI Taxonomy" id="153505"/>
    <lineage>
        <taxon>Eukaryota</taxon>
        <taxon>Fungi</taxon>
        <taxon>Dikarya</taxon>
        <taxon>Basidiomycota</taxon>
        <taxon>Agaricomycotina</taxon>
        <taxon>Agaricomycetes</taxon>
        <taxon>Agaricomycetidae</taxon>
        <taxon>Agaricales</taxon>
        <taxon>Marasmiineae</taxon>
        <taxon>Mycenaceae</taxon>
        <taxon>Mycena</taxon>
    </lineage>
</organism>
<accession>A0AAD6USW4</accession>
<protein>
    <submittedName>
        <fullName evidence="1">Uncharacterized protein</fullName>
    </submittedName>
</protein>
<name>A0AAD6USW4_9AGAR</name>